<dbReference type="InterPro" id="IPR045163">
    <property type="entry name" value="Focadhesin/RST1"/>
</dbReference>
<name>A0A914VYQ7_9BILA</name>
<dbReference type="InterPro" id="IPR011989">
    <property type="entry name" value="ARM-like"/>
</dbReference>
<dbReference type="Pfam" id="PF12530">
    <property type="entry name" value="DUF3730"/>
    <property type="match status" value="1"/>
</dbReference>
<keyword evidence="2" id="KW-1185">Reference proteome</keyword>
<evidence type="ECO:0000313" key="2">
    <source>
        <dbReference type="Proteomes" id="UP000887566"/>
    </source>
</evidence>
<sequence>MGPIDQTMRLLSLPSLQRIVKERRHGALFLPALLQMYAIANDLASVGLIPADEMKTLKQTIATAWSSDEPLQGNEDQRSITEMQSLMQKLLLLSNSTDAKRATEWLCYWLSTGVPEASTTSVDAVALLMSVCKDASSTTLCCKLLAKLASINPSLSNYIFPLVLQHYAKASDPAVKSALLAIVPKLATHRLCIPPILKFLLAMCQQPNTRVEALGLLGELWERHERLFTHFQEWLTKDSAGDRRDWALAKVQLMRKICRQAGDDYGEDLLPILSGIINRPPNPDNEELASEAVMAISDLCRLEVIELPATWKQLWSKLRKDERTSVQIALCHLLSIASIETEEAPDENFVLGAISQLWQIANTANDSIKSSAFEALAKFNCRLFTLKMLPEVAKAHIKLPASKTADGSEQSPDEVLTYIPGFCFVDLLDSLAEPARLGYKTLLKALIRTEVTDFGRAIYHVKPVVSLQKNSSPLRDVESSLMKQYEEAKQDDVKAIVAVACLYIDLTEGSGRSTESAKRQAFVVGRKYLEVFSKLLSDIRVDANDWRKCVTILSGWHCFVRNMYEALISARYAELEMDANKRSAESAKRLATAWLWARDQIVEKMKRAAAECTVAQLNTFLALASLIAVVQQHKKTVVEEEAENECAPYVAHKQWLISALETLLSNAWPAYKMKARPLLTQGSLSNPSAMMSSFASVSACCVMPLIMEEVRLFLGPVDESFLTYLRHRTAGDLSTAEALCLPLALGLIDSDADRFTDSAATTSTIGRTLGAIAHFARRCDAPPASLLDKLENETMLSAGDKGPIDIAIYYHLSNYAGASSVVAQERLEAMKREKSSRQDELKKALEVLKAASSSPEVSQAANIRAAFRLLNTVEGAARTDGEKQLAAFVTRLMGSEDKDTVLISAAVDGLSDAAAVESFSSAEKRLPQSYSSLAESSVLCAVVDKLLQPELPEDVAELLIECILGKFRDDGRSLPPLDWQQVVGRWTQDPRHQPLLIRLAGQEQSAALAGSLISQERLNLMTPDILEVLAAQLASFVALMPPTHLNRAFKQCFEAASSSGHSAMLGHLWTAIETALSLTVDKASATSDKATRQMAFDWVDTWIGALPAIDSEAVSALPIFACFGDLGSRMDDWDLKKRLKRLEYDSLSKCMWLHCHLLKTGHWQLCSARSLVELLIAITVEQRCTALLMLMESARVAGVKLFEWSKRCDWLLDMMNDSLVLVRGSANDEALESSGEGLNRAALYFSVLTAMAAGWAPTAVPHGLLRGDGDQRPTSIDEKMWNIVQRRFPSLFASLLNDSEFDAIAHKITEWAIDIYIAIKPIKCDQTPNIEACLRTLLSHNPDTVSLFDRKGMWDDLLFANSTTA</sequence>
<dbReference type="Proteomes" id="UP000887566">
    <property type="component" value="Unplaced"/>
</dbReference>
<evidence type="ECO:0000259" key="1">
    <source>
        <dbReference type="Pfam" id="PF12530"/>
    </source>
</evidence>
<dbReference type="PANTHER" id="PTHR16212">
    <property type="entry name" value="FOCADHESIN FAMILY MEMBER"/>
    <property type="match status" value="1"/>
</dbReference>
<dbReference type="GO" id="GO:0060147">
    <property type="term" value="P:regulation of post-transcriptional gene silencing"/>
    <property type="evidence" value="ECO:0007669"/>
    <property type="project" value="InterPro"/>
</dbReference>
<protein>
    <submittedName>
        <fullName evidence="3">DUF3730 domain-containing protein</fullName>
    </submittedName>
</protein>
<dbReference type="InterPro" id="IPR022542">
    <property type="entry name" value="FOCAD/RST1_DUF3730"/>
</dbReference>
<dbReference type="SUPFAM" id="SSF48371">
    <property type="entry name" value="ARM repeat"/>
    <property type="match status" value="1"/>
</dbReference>
<dbReference type="InterPro" id="IPR016024">
    <property type="entry name" value="ARM-type_fold"/>
</dbReference>
<feature type="domain" description="DUF3730" evidence="1">
    <location>
        <begin position="162"/>
        <end position="376"/>
    </location>
</feature>
<accession>A0A914VYQ7</accession>
<organism evidence="2 3">
    <name type="scientific">Plectus sambesii</name>
    <dbReference type="NCBI Taxonomy" id="2011161"/>
    <lineage>
        <taxon>Eukaryota</taxon>
        <taxon>Metazoa</taxon>
        <taxon>Ecdysozoa</taxon>
        <taxon>Nematoda</taxon>
        <taxon>Chromadorea</taxon>
        <taxon>Plectida</taxon>
        <taxon>Plectina</taxon>
        <taxon>Plectoidea</taxon>
        <taxon>Plectidae</taxon>
        <taxon>Plectus</taxon>
    </lineage>
</organism>
<dbReference type="PANTHER" id="PTHR16212:SF4">
    <property type="entry name" value="FOCADHESIN"/>
    <property type="match status" value="1"/>
</dbReference>
<reference evidence="3" key="1">
    <citation type="submission" date="2022-11" db="UniProtKB">
        <authorList>
            <consortium name="WormBaseParasite"/>
        </authorList>
    </citation>
    <scope>IDENTIFICATION</scope>
</reference>
<dbReference type="WBParaSite" id="PSAMB.scaffold2671size21920.g18681.t1">
    <property type="protein sequence ID" value="PSAMB.scaffold2671size21920.g18681.t1"/>
    <property type="gene ID" value="PSAMB.scaffold2671size21920.g18681"/>
</dbReference>
<evidence type="ECO:0000313" key="3">
    <source>
        <dbReference type="WBParaSite" id="PSAMB.scaffold2671size21920.g18681.t1"/>
    </source>
</evidence>
<proteinExistence type="predicted"/>
<dbReference type="Gene3D" id="1.25.10.10">
    <property type="entry name" value="Leucine-rich Repeat Variant"/>
    <property type="match status" value="1"/>
</dbReference>